<sequence>MSLSNQTSLSSILLPIQQKTLFGISWFYVTFGIFGCFLNILLFSQKQFRQISCCTYFLVASIAMFTQLVIFSIPSIYAYYYFNPMSSFMLYCKIRMYIIQITSFVYRWSYTIASLDRYILSSSNARLRKFASVQIAIRVLLGIVLISLIYSVYIPFVYEIKSLVCSIFNNPNMTLFTSLSSIILGAFIPVLIMIICTLLTRKNLKEKRQRRQNLSIREVNQEKRDRQALRMLFVQILVFIIITLPWMGYSINNVISSYTPNKTSDRIAIENFITAVAGALAFLFPSLSFYLYTLTSSMFRTELILLIKVLIHWKCLTQNHRIEPTNTIASHRTPMK</sequence>
<dbReference type="OrthoDB" id="9981675at2759"/>
<protein>
    <recommendedName>
        <fullName evidence="9">G-protein coupled receptors family 1 profile domain-containing protein</fullName>
    </recommendedName>
</protein>
<accession>A0A815QMF3</accession>
<dbReference type="GO" id="GO:0004930">
    <property type="term" value="F:G protein-coupled receptor activity"/>
    <property type="evidence" value="ECO:0007669"/>
    <property type="project" value="UniProtKB-KW"/>
</dbReference>
<evidence type="ECO:0000313" key="10">
    <source>
        <dbReference type="EMBL" id="CAF1464390.1"/>
    </source>
</evidence>
<dbReference type="InterPro" id="IPR000276">
    <property type="entry name" value="GPCR_Rhodpsn"/>
</dbReference>
<keyword evidence="4" id="KW-0297">G-protein coupled receptor</keyword>
<feature type="transmembrane region" description="Helical" evidence="8">
    <location>
        <begin position="20"/>
        <end position="43"/>
    </location>
</feature>
<evidence type="ECO:0000256" key="8">
    <source>
        <dbReference type="SAM" id="Phobius"/>
    </source>
</evidence>
<feature type="transmembrane region" description="Helical" evidence="8">
    <location>
        <begin position="272"/>
        <end position="292"/>
    </location>
</feature>
<keyword evidence="6" id="KW-0675">Receptor</keyword>
<dbReference type="GO" id="GO:0005886">
    <property type="term" value="C:plasma membrane"/>
    <property type="evidence" value="ECO:0007669"/>
    <property type="project" value="TreeGrafter"/>
</dbReference>
<evidence type="ECO:0000256" key="3">
    <source>
        <dbReference type="ARBA" id="ARBA00022989"/>
    </source>
</evidence>
<reference evidence="10" key="1">
    <citation type="submission" date="2021-02" db="EMBL/GenBank/DDBJ databases">
        <authorList>
            <person name="Nowell W R."/>
        </authorList>
    </citation>
    <scope>NUCLEOTIDE SEQUENCE</scope>
</reference>
<evidence type="ECO:0000256" key="6">
    <source>
        <dbReference type="ARBA" id="ARBA00023170"/>
    </source>
</evidence>
<dbReference type="PANTHER" id="PTHR24243">
    <property type="entry name" value="G-PROTEIN COUPLED RECEPTOR"/>
    <property type="match status" value="1"/>
</dbReference>
<feature type="transmembrane region" description="Helical" evidence="8">
    <location>
        <begin position="135"/>
        <end position="158"/>
    </location>
</feature>
<dbReference type="Gene3D" id="1.20.1070.10">
    <property type="entry name" value="Rhodopsin 7-helix transmembrane proteins"/>
    <property type="match status" value="1"/>
</dbReference>
<dbReference type="Pfam" id="PF00001">
    <property type="entry name" value="7tm_1"/>
    <property type="match status" value="1"/>
</dbReference>
<dbReference type="EMBL" id="CAJNOJ010000484">
    <property type="protein sequence ID" value="CAF1464390.1"/>
    <property type="molecule type" value="Genomic_DNA"/>
</dbReference>
<evidence type="ECO:0000256" key="4">
    <source>
        <dbReference type="ARBA" id="ARBA00023040"/>
    </source>
</evidence>
<keyword evidence="5 8" id="KW-0472">Membrane</keyword>
<evidence type="ECO:0000256" key="7">
    <source>
        <dbReference type="ARBA" id="ARBA00023224"/>
    </source>
</evidence>
<dbReference type="InterPro" id="IPR017452">
    <property type="entry name" value="GPCR_Rhodpsn_7TM"/>
</dbReference>
<comment type="subcellular location">
    <subcellularLocation>
        <location evidence="1">Membrane</location>
        <topology evidence="1">Multi-pass membrane protein</topology>
    </subcellularLocation>
</comment>
<feature type="transmembrane region" description="Helical" evidence="8">
    <location>
        <begin position="55"/>
        <end position="82"/>
    </location>
</feature>
<evidence type="ECO:0000256" key="2">
    <source>
        <dbReference type="ARBA" id="ARBA00022692"/>
    </source>
</evidence>
<dbReference type="PRINTS" id="PR00237">
    <property type="entry name" value="GPCRRHODOPSN"/>
</dbReference>
<feature type="transmembrane region" description="Helical" evidence="8">
    <location>
        <begin position="232"/>
        <end position="252"/>
    </location>
</feature>
<proteinExistence type="predicted"/>
<dbReference type="SUPFAM" id="SSF81321">
    <property type="entry name" value="Family A G protein-coupled receptor-like"/>
    <property type="match status" value="1"/>
</dbReference>
<evidence type="ECO:0000259" key="9">
    <source>
        <dbReference type="PROSITE" id="PS50262"/>
    </source>
</evidence>
<evidence type="ECO:0000313" key="11">
    <source>
        <dbReference type="Proteomes" id="UP000663852"/>
    </source>
</evidence>
<comment type="caution">
    <text evidence="10">The sequence shown here is derived from an EMBL/GenBank/DDBJ whole genome shotgun (WGS) entry which is preliminary data.</text>
</comment>
<keyword evidence="3 8" id="KW-1133">Transmembrane helix</keyword>
<dbReference type="PROSITE" id="PS50262">
    <property type="entry name" value="G_PROTEIN_RECEP_F1_2"/>
    <property type="match status" value="1"/>
</dbReference>
<evidence type="ECO:0000256" key="1">
    <source>
        <dbReference type="ARBA" id="ARBA00004141"/>
    </source>
</evidence>
<dbReference type="AlphaFoldDB" id="A0A815QMF3"/>
<feature type="transmembrane region" description="Helical" evidence="8">
    <location>
        <begin position="178"/>
        <end position="200"/>
    </location>
</feature>
<gene>
    <name evidence="10" type="ORF">EDS130_LOCUS40371</name>
</gene>
<keyword evidence="7" id="KW-0807">Transducer</keyword>
<dbReference type="Proteomes" id="UP000663852">
    <property type="component" value="Unassembled WGS sequence"/>
</dbReference>
<keyword evidence="2 8" id="KW-0812">Transmembrane</keyword>
<name>A0A815QMF3_ADIRI</name>
<dbReference type="PANTHER" id="PTHR24243:SF230">
    <property type="entry name" value="G-PROTEIN COUPLED RECEPTORS FAMILY 1 PROFILE DOMAIN-CONTAINING PROTEIN"/>
    <property type="match status" value="1"/>
</dbReference>
<feature type="transmembrane region" description="Helical" evidence="8">
    <location>
        <begin position="94"/>
        <end position="115"/>
    </location>
</feature>
<feature type="domain" description="G-protein coupled receptors family 1 profile" evidence="9">
    <location>
        <begin position="35"/>
        <end position="292"/>
    </location>
</feature>
<evidence type="ECO:0000256" key="5">
    <source>
        <dbReference type="ARBA" id="ARBA00023136"/>
    </source>
</evidence>
<organism evidence="10 11">
    <name type="scientific">Adineta ricciae</name>
    <name type="common">Rotifer</name>
    <dbReference type="NCBI Taxonomy" id="249248"/>
    <lineage>
        <taxon>Eukaryota</taxon>
        <taxon>Metazoa</taxon>
        <taxon>Spiralia</taxon>
        <taxon>Gnathifera</taxon>
        <taxon>Rotifera</taxon>
        <taxon>Eurotatoria</taxon>
        <taxon>Bdelloidea</taxon>
        <taxon>Adinetida</taxon>
        <taxon>Adinetidae</taxon>
        <taxon>Adineta</taxon>
    </lineage>
</organism>